<dbReference type="Proteomes" id="UP000274131">
    <property type="component" value="Unassembled WGS sequence"/>
</dbReference>
<gene>
    <name evidence="9" type="ORF">EVEC_LOCUS5909</name>
</gene>
<dbReference type="GO" id="GO:0016282">
    <property type="term" value="C:eukaryotic 43S preinitiation complex"/>
    <property type="evidence" value="ECO:0007669"/>
    <property type="project" value="UniProtKB-UniRule"/>
</dbReference>
<comment type="similarity">
    <text evidence="7">Belongs to the eIF-3 subunit I family.</text>
</comment>
<dbReference type="SUPFAM" id="SSF50978">
    <property type="entry name" value="WD40 repeat-like"/>
    <property type="match status" value="1"/>
</dbReference>
<keyword evidence="4" id="KW-0677">Repeat</keyword>
<evidence type="ECO:0000313" key="11">
    <source>
        <dbReference type="WBParaSite" id="EVEC_0000629801-mRNA-1"/>
    </source>
</evidence>
<comment type="similarity">
    <text evidence="6">Belongs to the WD repeat STRAP family.</text>
</comment>
<evidence type="ECO:0000256" key="4">
    <source>
        <dbReference type="ARBA" id="ARBA00022737"/>
    </source>
</evidence>
<sequence>MRPLSLKGHDRALTRVRVNQDGDILFSSGKDKSPCVWYMENGERIGTYDGHGGVIWDIDVSWDTKNLCSASGDSSVKYWDCETGKELNSLKTPTPARSIGLSYSGYLIAFTTNKMTQNKASLKTFKLHLTKDASLCVVDTRDHLQMTEDGRVCVYRENFDVSANACVWSHLDDQICTGNEKGGITLYDLRKKELSNFSEMVHKFQIHDMQMSADQNFLITASKDKTARLFDARSLECLKVYKSERPVNSAAISPTRDHVVLGGGEEAMQVTQTVLSSAHFEAKFYHMIFEEEFARFKGHFGPINTIAFHPSGNSIVTGGEDGYVRVQEFDADYLKFDYEY</sequence>
<dbReference type="Pfam" id="PF24805">
    <property type="entry name" value="EIF3I"/>
    <property type="match status" value="1"/>
</dbReference>
<evidence type="ECO:0000256" key="1">
    <source>
        <dbReference type="ARBA" id="ARBA00022490"/>
    </source>
</evidence>
<dbReference type="GO" id="GO:0003743">
    <property type="term" value="F:translation initiation factor activity"/>
    <property type="evidence" value="ECO:0007669"/>
    <property type="project" value="UniProtKB-UniRule"/>
</dbReference>
<evidence type="ECO:0000256" key="2">
    <source>
        <dbReference type="ARBA" id="ARBA00022540"/>
    </source>
</evidence>
<dbReference type="GO" id="GO:0001732">
    <property type="term" value="P:formation of cytoplasmic translation initiation complex"/>
    <property type="evidence" value="ECO:0007669"/>
    <property type="project" value="UniProtKB-UniRule"/>
</dbReference>
<dbReference type="Gene3D" id="2.130.10.10">
    <property type="entry name" value="YVTN repeat-like/Quinoprotein amine dehydrogenase"/>
    <property type="match status" value="1"/>
</dbReference>
<keyword evidence="3 8" id="KW-0853">WD repeat</keyword>
<evidence type="ECO:0000256" key="3">
    <source>
        <dbReference type="ARBA" id="ARBA00022574"/>
    </source>
</evidence>
<dbReference type="HAMAP" id="MF_03008">
    <property type="entry name" value="eIF3i"/>
    <property type="match status" value="1"/>
</dbReference>
<dbReference type="AlphaFoldDB" id="A0A158QAQ4"/>
<feature type="repeat" description="WD" evidence="8">
    <location>
        <begin position="6"/>
        <end position="47"/>
    </location>
</feature>
<evidence type="ECO:0000313" key="9">
    <source>
        <dbReference type="EMBL" id="VDD91158.1"/>
    </source>
</evidence>
<dbReference type="PANTHER" id="PTHR19877">
    <property type="entry name" value="EUKARYOTIC TRANSLATION INITIATION FACTOR 3 SUBUNIT I"/>
    <property type="match status" value="1"/>
</dbReference>
<dbReference type="InterPro" id="IPR036322">
    <property type="entry name" value="WD40_repeat_dom_sf"/>
</dbReference>
<keyword evidence="2 7" id="KW-0396">Initiation factor</keyword>
<comment type="subunit">
    <text evidence="7">Component of the eukaryotic translation initiation factor 3 (eIF-3) complex.</text>
</comment>
<comment type="subcellular location">
    <subcellularLocation>
        <location evidence="7">Cytoplasm</location>
    </subcellularLocation>
</comment>
<feature type="repeat" description="WD" evidence="8">
    <location>
        <begin position="199"/>
        <end position="240"/>
    </location>
</feature>
<dbReference type="OrthoDB" id="24966at2759"/>
<keyword evidence="5 7" id="KW-0648">Protein biosynthesis</keyword>
<reference evidence="11" key="1">
    <citation type="submission" date="2016-04" db="UniProtKB">
        <authorList>
            <consortium name="WormBaseParasite"/>
        </authorList>
    </citation>
    <scope>IDENTIFICATION</scope>
</reference>
<name>A0A158QAQ4_ENTVE</name>
<accession>A0A158QAQ4</accession>
<evidence type="ECO:0000313" key="10">
    <source>
        <dbReference type="Proteomes" id="UP000274131"/>
    </source>
</evidence>
<organism evidence="11">
    <name type="scientific">Enterobius vermicularis</name>
    <name type="common">Human pinworm</name>
    <dbReference type="NCBI Taxonomy" id="51028"/>
    <lineage>
        <taxon>Eukaryota</taxon>
        <taxon>Metazoa</taxon>
        <taxon>Ecdysozoa</taxon>
        <taxon>Nematoda</taxon>
        <taxon>Chromadorea</taxon>
        <taxon>Rhabditida</taxon>
        <taxon>Spirurina</taxon>
        <taxon>Oxyuridomorpha</taxon>
        <taxon>Oxyuroidea</taxon>
        <taxon>Oxyuridae</taxon>
        <taxon>Enterobius</taxon>
    </lineage>
</organism>
<keyword evidence="1 7" id="KW-0963">Cytoplasm</keyword>
<dbReference type="WBParaSite" id="EVEC_0000629801-mRNA-1">
    <property type="protein sequence ID" value="EVEC_0000629801-mRNA-1"/>
    <property type="gene ID" value="EVEC_0000629801"/>
</dbReference>
<dbReference type="PROSITE" id="PS50082">
    <property type="entry name" value="WD_REPEATS_2"/>
    <property type="match status" value="4"/>
</dbReference>
<evidence type="ECO:0000256" key="6">
    <source>
        <dbReference type="ARBA" id="ARBA00038394"/>
    </source>
</evidence>
<evidence type="ECO:0000256" key="5">
    <source>
        <dbReference type="ARBA" id="ARBA00022917"/>
    </source>
</evidence>
<feature type="repeat" description="WD" evidence="8">
    <location>
        <begin position="48"/>
        <end position="89"/>
    </location>
</feature>
<dbReference type="InterPro" id="IPR027525">
    <property type="entry name" value="eIF3i"/>
</dbReference>
<dbReference type="GO" id="GO:0033290">
    <property type="term" value="C:eukaryotic 48S preinitiation complex"/>
    <property type="evidence" value="ECO:0007669"/>
    <property type="project" value="UniProtKB-UniRule"/>
</dbReference>
<comment type="function">
    <text evidence="7">Component of the eukaryotic translation initiation factor 3 (eIF-3) complex, which is involved in protein synthesis of a specialized repertoire of mRNAs and, together with other initiation factors, stimulates binding of mRNA and methionyl-tRNAi to the 40S ribosome. The eIF-3 complex specifically targets and initiates translation of a subset of mRNAs involved in cell proliferation.</text>
</comment>
<protein>
    <recommendedName>
        <fullName evidence="7">Eukaryotic translation initiation factor 3 subunit I</fullName>
        <shortName evidence="7">eIF3i</shortName>
    </recommendedName>
</protein>
<keyword evidence="10" id="KW-1185">Reference proteome</keyword>
<dbReference type="InterPro" id="IPR001680">
    <property type="entry name" value="WD40_rpt"/>
</dbReference>
<dbReference type="SMART" id="SM00320">
    <property type="entry name" value="WD40"/>
    <property type="match status" value="6"/>
</dbReference>
<dbReference type="PANTHER" id="PTHR19877:SF1">
    <property type="entry name" value="EUKARYOTIC TRANSLATION INITIATION FACTOR 3 SUBUNIT I"/>
    <property type="match status" value="1"/>
</dbReference>
<dbReference type="GO" id="GO:0071541">
    <property type="term" value="C:eukaryotic translation initiation factor 3 complex, eIF3m"/>
    <property type="evidence" value="ECO:0007669"/>
    <property type="project" value="TreeGrafter"/>
</dbReference>
<proteinExistence type="inferred from homology"/>
<dbReference type="GO" id="GO:0003723">
    <property type="term" value="F:RNA binding"/>
    <property type="evidence" value="ECO:0007669"/>
    <property type="project" value="TreeGrafter"/>
</dbReference>
<evidence type="ECO:0000256" key="8">
    <source>
        <dbReference type="PROSITE-ProRule" id="PRU00221"/>
    </source>
</evidence>
<dbReference type="STRING" id="51028.A0A158QAQ4"/>
<dbReference type="InterPro" id="IPR015943">
    <property type="entry name" value="WD40/YVTN_repeat-like_dom_sf"/>
</dbReference>
<feature type="repeat" description="WD" evidence="8">
    <location>
        <begin position="296"/>
        <end position="326"/>
    </location>
</feature>
<evidence type="ECO:0000256" key="7">
    <source>
        <dbReference type="HAMAP-Rule" id="MF_03008"/>
    </source>
</evidence>
<reference evidence="9 10" key="2">
    <citation type="submission" date="2018-10" db="EMBL/GenBank/DDBJ databases">
        <authorList>
            <consortium name="Pathogen Informatics"/>
        </authorList>
    </citation>
    <scope>NUCLEOTIDE SEQUENCE [LARGE SCALE GENOMIC DNA]</scope>
</reference>
<dbReference type="PROSITE" id="PS50294">
    <property type="entry name" value="WD_REPEATS_REGION"/>
    <property type="match status" value="3"/>
</dbReference>
<dbReference type="EMBL" id="UXUI01008310">
    <property type="protein sequence ID" value="VDD91158.1"/>
    <property type="molecule type" value="Genomic_DNA"/>
</dbReference>